<name>A0ABV2I9E7_9HYPH</name>
<protein>
    <submittedName>
        <fullName evidence="1">Uncharacterized protein</fullName>
    </submittedName>
</protein>
<dbReference type="EMBL" id="JBEPLY010000004">
    <property type="protein sequence ID" value="MET3599539.1"/>
    <property type="molecule type" value="Genomic_DNA"/>
</dbReference>
<dbReference type="Proteomes" id="UP001549164">
    <property type="component" value="Unassembled WGS sequence"/>
</dbReference>
<comment type="caution">
    <text evidence="1">The sequence shown here is derived from an EMBL/GenBank/DDBJ whole genome shotgun (WGS) entry which is preliminary data.</text>
</comment>
<dbReference type="RefSeq" id="WP_354433681.1">
    <property type="nucleotide sequence ID" value="NZ_JBEPLY010000004.1"/>
</dbReference>
<evidence type="ECO:0000313" key="1">
    <source>
        <dbReference type="EMBL" id="MET3599539.1"/>
    </source>
</evidence>
<gene>
    <name evidence="1" type="ORF">ABID12_001478</name>
</gene>
<accession>A0ABV2I9E7</accession>
<keyword evidence="2" id="KW-1185">Reference proteome</keyword>
<sequence length="60" mass="6607">MTSDPETNFETKSRFFVSKFVSAPVLSPEMALVQQQTGARQNDVFRQDAGEQATASTIPN</sequence>
<evidence type="ECO:0000313" key="2">
    <source>
        <dbReference type="Proteomes" id="UP001549164"/>
    </source>
</evidence>
<proteinExistence type="predicted"/>
<organism evidence="1 2">
    <name type="scientific">Martelella mangrovi</name>
    <dbReference type="NCBI Taxonomy" id="1397477"/>
    <lineage>
        <taxon>Bacteria</taxon>
        <taxon>Pseudomonadati</taxon>
        <taxon>Pseudomonadota</taxon>
        <taxon>Alphaproteobacteria</taxon>
        <taxon>Hyphomicrobiales</taxon>
        <taxon>Aurantimonadaceae</taxon>
        <taxon>Martelella</taxon>
    </lineage>
</organism>
<reference evidence="1 2" key="1">
    <citation type="submission" date="2024-06" db="EMBL/GenBank/DDBJ databases">
        <title>Genomic Encyclopedia of Type Strains, Phase IV (KMG-IV): sequencing the most valuable type-strain genomes for metagenomic binning, comparative biology and taxonomic classification.</title>
        <authorList>
            <person name="Goeker M."/>
        </authorList>
    </citation>
    <scope>NUCLEOTIDE SEQUENCE [LARGE SCALE GENOMIC DNA]</scope>
    <source>
        <strain evidence="1 2">DSM 28102</strain>
    </source>
</reference>